<evidence type="ECO:0000313" key="2">
    <source>
        <dbReference type="EMBL" id="MPC64262.1"/>
    </source>
</evidence>
<accession>A0A5B7GZP3</accession>
<keyword evidence="3" id="KW-1185">Reference proteome</keyword>
<evidence type="ECO:0000313" key="3">
    <source>
        <dbReference type="Proteomes" id="UP000324222"/>
    </source>
</evidence>
<evidence type="ECO:0008006" key="4">
    <source>
        <dbReference type="Google" id="ProtNLM"/>
    </source>
</evidence>
<protein>
    <recommendedName>
        <fullName evidence="4">Secreted protein</fullName>
    </recommendedName>
</protein>
<feature type="chain" id="PRO_5022847636" description="Secreted protein" evidence="1">
    <location>
        <begin position="26"/>
        <end position="118"/>
    </location>
</feature>
<reference evidence="2 3" key="1">
    <citation type="submission" date="2019-05" db="EMBL/GenBank/DDBJ databases">
        <title>Another draft genome of Portunus trituberculatus and its Hox gene families provides insights of decapod evolution.</title>
        <authorList>
            <person name="Jeong J.-H."/>
            <person name="Song I."/>
            <person name="Kim S."/>
            <person name="Choi T."/>
            <person name="Kim D."/>
            <person name="Ryu S."/>
            <person name="Kim W."/>
        </authorList>
    </citation>
    <scope>NUCLEOTIDE SEQUENCE [LARGE SCALE GENOMIC DNA]</scope>
    <source>
        <tissue evidence="2">Muscle</tissue>
    </source>
</reference>
<evidence type="ECO:0000256" key="1">
    <source>
        <dbReference type="SAM" id="SignalP"/>
    </source>
</evidence>
<dbReference type="EMBL" id="VSRR010021851">
    <property type="protein sequence ID" value="MPC64262.1"/>
    <property type="molecule type" value="Genomic_DNA"/>
</dbReference>
<dbReference type="AlphaFoldDB" id="A0A5B7GZP3"/>
<dbReference type="Proteomes" id="UP000324222">
    <property type="component" value="Unassembled WGS sequence"/>
</dbReference>
<organism evidence="2 3">
    <name type="scientific">Portunus trituberculatus</name>
    <name type="common">Swimming crab</name>
    <name type="synonym">Neptunus trituberculatus</name>
    <dbReference type="NCBI Taxonomy" id="210409"/>
    <lineage>
        <taxon>Eukaryota</taxon>
        <taxon>Metazoa</taxon>
        <taxon>Ecdysozoa</taxon>
        <taxon>Arthropoda</taxon>
        <taxon>Crustacea</taxon>
        <taxon>Multicrustacea</taxon>
        <taxon>Malacostraca</taxon>
        <taxon>Eumalacostraca</taxon>
        <taxon>Eucarida</taxon>
        <taxon>Decapoda</taxon>
        <taxon>Pleocyemata</taxon>
        <taxon>Brachyura</taxon>
        <taxon>Eubrachyura</taxon>
        <taxon>Portunoidea</taxon>
        <taxon>Portunidae</taxon>
        <taxon>Portuninae</taxon>
        <taxon>Portunus</taxon>
    </lineage>
</organism>
<comment type="caution">
    <text evidence="2">The sequence shown here is derived from an EMBL/GenBank/DDBJ whole genome shotgun (WGS) entry which is preliminary data.</text>
</comment>
<name>A0A5B7GZP3_PORTR</name>
<proteinExistence type="predicted"/>
<gene>
    <name evidence="2" type="ORF">E2C01_058374</name>
</gene>
<feature type="signal peptide" evidence="1">
    <location>
        <begin position="1"/>
        <end position="25"/>
    </location>
</feature>
<sequence length="118" mass="12468">MKVVVVVCAAASAVLLTVCVGPVLAERCRRVACATNTATDGVLALVLTGGWRECLGSHLGSHRLPSAGLCCLPPVPVALPHLNHRHQCHQSHPPARTFSSHLPPRSAGRCHWNHVLGP</sequence>
<keyword evidence="1" id="KW-0732">Signal</keyword>